<keyword evidence="1" id="KW-0175">Coiled coil</keyword>
<evidence type="ECO:0000256" key="1">
    <source>
        <dbReference type="SAM" id="Coils"/>
    </source>
</evidence>
<keyword evidence="3" id="KW-1185">Reference proteome</keyword>
<reference evidence="2" key="1">
    <citation type="submission" date="2022-03" db="EMBL/GenBank/DDBJ databases">
        <title>Streptomyces 7R015 and 7R016 isolated from Barleria lupulina in Thailand.</title>
        <authorList>
            <person name="Kanchanasin P."/>
            <person name="Phongsopitanun W."/>
            <person name="Tanasupawat S."/>
        </authorList>
    </citation>
    <scope>NUCLEOTIDE SEQUENCE</scope>
    <source>
        <strain evidence="2">7R015</strain>
    </source>
</reference>
<comment type="caution">
    <text evidence="2">The sequence shown here is derived from an EMBL/GenBank/DDBJ whole genome shotgun (WGS) entry which is preliminary data.</text>
</comment>
<dbReference type="RefSeq" id="WP_242763967.1">
    <property type="nucleotide sequence ID" value="NZ_JALDAY010000003.1"/>
</dbReference>
<evidence type="ECO:0000313" key="2">
    <source>
        <dbReference type="EMBL" id="MCI3271419.1"/>
    </source>
</evidence>
<evidence type="ECO:0000313" key="3">
    <source>
        <dbReference type="Proteomes" id="UP001165269"/>
    </source>
</evidence>
<protein>
    <submittedName>
        <fullName evidence="2">Uncharacterized protein</fullName>
    </submittedName>
</protein>
<feature type="coiled-coil region" evidence="1">
    <location>
        <begin position="15"/>
        <end position="81"/>
    </location>
</feature>
<dbReference type="Proteomes" id="UP001165269">
    <property type="component" value="Unassembled WGS sequence"/>
</dbReference>
<name>A0ABS9Y2J3_9ACTN</name>
<sequence>MTDRLTADTITSDQLTDLYERLAQTEELLRVANDTSNRSEAERAKAVRRAKLADSVTAETKRLMERRTTTLRERAERAEATNARVRSLAEQWVKAGPPPLGTSMSRWWDARLAELRTAVINEPDHGAEDTTTFLVDRPFRSHRTSACGCTYGERCPNCRD</sequence>
<accession>A0ABS9Y2J3</accession>
<dbReference type="EMBL" id="JALDAY010000003">
    <property type="protein sequence ID" value="MCI3271419.1"/>
    <property type="molecule type" value="Genomic_DNA"/>
</dbReference>
<organism evidence="2 3">
    <name type="scientific">Streptomyces cylindrosporus</name>
    <dbReference type="NCBI Taxonomy" id="2927583"/>
    <lineage>
        <taxon>Bacteria</taxon>
        <taxon>Bacillati</taxon>
        <taxon>Actinomycetota</taxon>
        <taxon>Actinomycetes</taxon>
        <taxon>Kitasatosporales</taxon>
        <taxon>Streptomycetaceae</taxon>
        <taxon>Streptomyces</taxon>
    </lineage>
</organism>
<proteinExistence type="predicted"/>
<gene>
    <name evidence="2" type="ORF">MQP27_09880</name>
</gene>